<keyword evidence="3" id="KW-1185">Reference proteome</keyword>
<name>A0A371EPI9_MUCPR</name>
<dbReference type="EMBL" id="QJKJ01012751">
    <property type="protein sequence ID" value="RDX67973.1"/>
    <property type="molecule type" value="Genomic_DNA"/>
</dbReference>
<evidence type="ECO:0000313" key="2">
    <source>
        <dbReference type="EMBL" id="RDX67973.1"/>
    </source>
</evidence>
<dbReference type="AlphaFoldDB" id="A0A371EPI9"/>
<dbReference type="Proteomes" id="UP000257109">
    <property type="component" value="Unassembled WGS sequence"/>
</dbReference>
<dbReference type="PANTHER" id="PTHR35630">
    <property type="entry name" value="LEGUMINOSIN GROUP486 SECRETED PEPTIDE"/>
    <property type="match status" value="1"/>
</dbReference>
<feature type="non-terminal residue" evidence="2">
    <location>
        <position position="1"/>
    </location>
</feature>
<organism evidence="2 3">
    <name type="scientific">Mucuna pruriens</name>
    <name type="common">Velvet bean</name>
    <name type="synonym">Dolichos pruriens</name>
    <dbReference type="NCBI Taxonomy" id="157652"/>
    <lineage>
        <taxon>Eukaryota</taxon>
        <taxon>Viridiplantae</taxon>
        <taxon>Streptophyta</taxon>
        <taxon>Embryophyta</taxon>
        <taxon>Tracheophyta</taxon>
        <taxon>Spermatophyta</taxon>
        <taxon>Magnoliopsida</taxon>
        <taxon>eudicotyledons</taxon>
        <taxon>Gunneridae</taxon>
        <taxon>Pentapetalae</taxon>
        <taxon>rosids</taxon>
        <taxon>fabids</taxon>
        <taxon>Fabales</taxon>
        <taxon>Fabaceae</taxon>
        <taxon>Papilionoideae</taxon>
        <taxon>50 kb inversion clade</taxon>
        <taxon>NPAAA clade</taxon>
        <taxon>indigoferoid/millettioid clade</taxon>
        <taxon>Phaseoleae</taxon>
        <taxon>Mucuna</taxon>
    </lineage>
</organism>
<keyword evidence="1" id="KW-0732">Signal</keyword>
<proteinExistence type="predicted"/>
<evidence type="ECO:0000313" key="3">
    <source>
        <dbReference type="Proteomes" id="UP000257109"/>
    </source>
</evidence>
<reference evidence="2" key="1">
    <citation type="submission" date="2018-05" db="EMBL/GenBank/DDBJ databases">
        <title>Draft genome of Mucuna pruriens seed.</title>
        <authorList>
            <person name="Nnadi N.E."/>
            <person name="Vos R."/>
            <person name="Hasami M.H."/>
            <person name="Devisetty U.K."/>
            <person name="Aguiy J.C."/>
        </authorList>
    </citation>
    <scope>NUCLEOTIDE SEQUENCE [LARGE SCALE GENOMIC DNA]</scope>
    <source>
        <strain evidence="2">JCA_2017</strain>
    </source>
</reference>
<dbReference type="PANTHER" id="PTHR35630:SF1">
    <property type="entry name" value="LEGUMINOSIN GROUP486 SECRETED PEPTIDE"/>
    <property type="match status" value="1"/>
</dbReference>
<feature type="signal peptide" evidence="1">
    <location>
        <begin position="1"/>
        <end position="28"/>
    </location>
</feature>
<protein>
    <submittedName>
        <fullName evidence="2">Uncharacterized protein</fullName>
    </submittedName>
</protein>
<sequence length="109" mass="13041">MDFPHCFFTLFLLLVSFYCLSTSSLARSQTVVDIRNDLPDKSEHYNHTVIVDQDSECFASWGSLFTTWEAYQVNRDKGHQIIYWSVRKDGFYESWDGSKWNFIERWYSE</sequence>
<accession>A0A371EPI9</accession>
<dbReference type="OrthoDB" id="826549at2759"/>
<comment type="caution">
    <text evidence="2">The sequence shown here is derived from an EMBL/GenBank/DDBJ whole genome shotgun (WGS) entry which is preliminary data.</text>
</comment>
<gene>
    <name evidence="2" type="ORF">CR513_53091</name>
</gene>
<evidence type="ECO:0000256" key="1">
    <source>
        <dbReference type="SAM" id="SignalP"/>
    </source>
</evidence>
<feature type="chain" id="PRO_5016563314" evidence="1">
    <location>
        <begin position="29"/>
        <end position="109"/>
    </location>
</feature>